<protein>
    <submittedName>
        <fullName evidence="2">Uncharacterized protein</fullName>
    </submittedName>
</protein>
<comment type="caution">
    <text evidence="2">The sequence shown here is derived from an EMBL/GenBank/DDBJ whole genome shotgun (WGS) entry which is preliminary data.</text>
</comment>
<evidence type="ECO:0000313" key="3">
    <source>
        <dbReference type="Proteomes" id="UP001162483"/>
    </source>
</evidence>
<keyword evidence="3" id="KW-1185">Reference proteome</keyword>
<name>A0ABN9BLA0_9NEOB</name>
<dbReference type="Proteomes" id="UP001162483">
    <property type="component" value="Unassembled WGS sequence"/>
</dbReference>
<proteinExistence type="predicted"/>
<keyword evidence="1" id="KW-0472">Membrane</keyword>
<organism evidence="2 3">
    <name type="scientific">Staurois parvus</name>
    <dbReference type="NCBI Taxonomy" id="386267"/>
    <lineage>
        <taxon>Eukaryota</taxon>
        <taxon>Metazoa</taxon>
        <taxon>Chordata</taxon>
        <taxon>Craniata</taxon>
        <taxon>Vertebrata</taxon>
        <taxon>Euteleostomi</taxon>
        <taxon>Amphibia</taxon>
        <taxon>Batrachia</taxon>
        <taxon>Anura</taxon>
        <taxon>Neobatrachia</taxon>
        <taxon>Ranoidea</taxon>
        <taxon>Ranidae</taxon>
        <taxon>Staurois</taxon>
    </lineage>
</organism>
<dbReference type="EMBL" id="CATNWA010004562">
    <property type="protein sequence ID" value="CAI9548116.1"/>
    <property type="molecule type" value="Genomic_DNA"/>
</dbReference>
<evidence type="ECO:0000256" key="1">
    <source>
        <dbReference type="SAM" id="Phobius"/>
    </source>
</evidence>
<reference evidence="2" key="1">
    <citation type="submission" date="2023-05" db="EMBL/GenBank/DDBJ databases">
        <authorList>
            <person name="Stuckert A."/>
        </authorList>
    </citation>
    <scope>NUCLEOTIDE SEQUENCE</scope>
</reference>
<feature type="transmembrane region" description="Helical" evidence="1">
    <location>
        <begin position="12"/>
        <end position="30"/>
    </location>
</feature>
<evidence type="ECO:0000313" key="2">
    <source>
        <dbReference type="EMBL" id="CAI9548116.1"/>
    </source>
</evidence>
<feature type="non-terminal residue" evidence="2">
    <location>
        <position position="42"/>
    </location>
</feature>
<sequence>MTPFCKADSSTYFIRGMASFFEVFLSSFFGNEEYFFFYILSP</sequence>
<gene>
    <name evidence="2" type="ORF">SPARVUS_LOCUS3104318</name>
</gene>
<keyword evidence="1" id="KW-1133">Transmembrane helix</keyword>
<keyword evidence="1" id="KW-0812">Transmembrane</keyword>
<accession>A0ABN9BLA0</accession>